<dbReference type="AlphaFoldDB" id="A0A9P5U568"/>
<sequence length="62" mass="6790">MSTSPSATQVPAGRSRGNTCRYHYPRIRVSVSHGSQRVMGITSKKLSYLQILARSQKQLVGG</sequence>
<comment type="caution">
    <text evidence="1">The sequence shown here is derived from an EMBL/GenBank/DDBJ whole genome shotgun (WGS) entry which is preliminary data.</text>
</comment>
<evidence type="ECO:0000313" key="2">
    <source>
        <dbReference type="Proteomes" id="UP000772434"/>
    </source>
</evidence>
<organism evidence="1 2">
    <name type="scientific">Rhodocollybia butyracea</name>
    <dbReference type="NCBI Taxonomy" id="206335"/>
    <lineage>
        <taxon>Eukaryota</taxon>
        <taxon>Fungi</taxon>
        <taxon>Dikarya</taxon>
        <taxon>Basidiomycota</taxon>
        <taxon>Agaricomycotina</taxon>
        <taxon>Agaricomycetes</taxon>
        <taxon>Agaricomycetidae</taxon>
        <taxon>Agaricales</taxon>
        <taxon>Marasmiineae</taxon>
        <taxon>Omphalotaceae</taxon>
        <taxon>Rhodocollybia</taxon>
    </lineage>
</organism>
<reference evidence="1" key="1">
    <citation type="submission" date="2020-11" db="EMBL/GenBank/DDBJ databases">
        <authorList>
            <consortium name="DOE Joint Genome Institute"/>
            <person name="Ahrendt S."/>
            <person name="Riley R."/>
            <person name="Andreopoulos W."/>
            <person name="Labutti K."/>
            <person name="Pangilinan J."/>
            <person name="Ruiz-Duenas F.J."/>
            <person name="Barrasa J.M."/>
            <person name="Sanchez-Garcia M."/>
            <person name="Camarero S."/>
            <person name="Miyauchi S."/>
            <person name="Serrano A."/>
            <person name="Linde D."/>
            <person name="Babiker R."/>
            <person name="Drula E."/>
            <person name="Ayuso-Fernandez I."/>
            <person name="Pacheco R."/>
            <person name="Padilla G."/>
            <person name="Ferreira P."/>
            <person name="Barriuso J."/>
            <person name="Kellner H."/>
            <person name="Castanera R."/>
            <person name="Alfaro M."/>
            <person name="Ramirez L."/>
            <person name="Pisabarro A.G."/>
            <person name="Kuo A."/>
            <person name="Tritt A."/>
            <person name="Lipzen A."/>
            <person name="He G."/>
            <person name="Yan M."/>
            <person name="Ng V."/>
            <person name="Cullen D."/>
            <person name="Martin F."/>
            <person name="Rosso M.-N."/>
            <person name="Henrissat B."/>
            <person name="Hibbett D."/>
            <person name="Martinez A.T."/>
            <person name="Grigoriev I.V."/>
        </authorList>
    </citation>
    <scope>NUCLEOTIDE SEQUENCE</scope>
    <source>
        <strain evidence="1">AH 40177</strain>
    </source>
</reference>
<protein>
    <submittedName>
        <fullName evidence="1">Uncharacterized protein</fullName>
    </submittedName>
</protein>
<proteinExistence type="predicted"/>
<keyword evidence="2" id="KW-1185">Reference proteome</keyword>
<dbReference type="EMBL" id="JADNRY010000084">
    <property type="protein sequence ID" value="KAF9066661.1"/>
    <property type="molecule type" value="Genomic_DNA"/>
</dbReference>
<name>A0A9P5U568_9AGAR</name>
<dbReference type="Proteomes" id="UP000772434">
    <property type="component" value="Unassembled WGS sequence"/>
</dbReference>
<accession>A0A9P5U568</accession>
<evidence type="ECO:0000313" key="1">
    <source>
        <dbReference type="EMBL" id="KAF9066661.1"/>
    </source>
</evidence>
<gene>
    <name evidence="1" type="ORF">BDP27DRAFT_1330321</name>
</gene>